<dbReference type="InterPro" id="IPR053279">
    <property type="entry name" value="EMC_subunit"/>
</dbReference>
<reference evidence="7" key="1">
    <citation type="journal article" date="2020" name="Stud. Mycol.">
        <title>101 Dothideomycetes genomes: a test case for predicting lifestyles and emergence of pathogens.</title>
        <authorList>
            <person name="Haridas S."/>
            <person name="Albert R."/>
            <person name="Binder M."/>
            <person name="Bloem J."/>
            <person name="Labutti K."/>
            <person name="Salamov A."/>
            <person name="Andreopoulos B."/>
            <person name="Baker S."/>
            <person name="Barry K."/>
            <person name="Bills G."/>
            <person name="Bluhm B."/>
            <person name="Cannon C."/>
            <person name="Castanera R."/>
            <person name="Culley D."/>
            <person name="Daum C."/>
            <person name="Ezra D."/>
            <person name="Gonzalez J."/>
            <person name="Henrissat B."/>
            <person name="Kuo A."/>
            <person name="Liang C."/>
            <person name="Lipzen A."/>
            <person name="Lutzoni F."/>
            <person name="Magnuson J."/>
            <person name="Mondo S."/>
            <person name="Nolan M."/>
            <person name="Ohm R."/>
            <person name="Pangilinan J."/>
            <person name="Park H.-J."/>
            <person name="Ramirez L."/>
            <person name="Alfaro M."/>
            <person name="Sun H."/>
            <person name="Tritt A."/>
            <person name="Yoshinaga Y."/>
            <person name="Zwiers L.-H."/>
            <person name="Turgeon B."/>
            <person name="Goodwin S."/>
            <person name="Spatafora J."/>
            <person name="Crous P."/>
            <person name="Grigoriev I."/>
        </authorList>
    </citation>
    <scope>NUCLEOTIDE SEQUENCE</scope>
    <source>
        <strain evidence="7">CBS 116435</strain>
    </source>
</reference>
<sequence length="133" mass="14124">MGVASNALNIVGVIFLSHAVYSAHEHSLLPTASFTTSNPLPLDIFLETILSVFALCLGVVISSPQLKPIQWSTWAGKLERDTSSREVKEAGQIAGNPYAALEERPGFLDVRGARKGFQAWVADVSGATGAVKS</sequence>
<evidence type="ECO:0000256" key="6">
    <source>
        <dbReference type="SAM" id="Phobius"/>
    </source>
</evidence>
<organism evidence="7 8">
    <name type="scientific">Polychaeton citri CBS 116435</name>
    <dbReference type="NCBI Taxonomy" id="1314669"/>
    <lineage>
        <taxon>Eukaryota</taxon>
        <taxon>Fungi</taxon>
        <taxon>Dikarya</taxon>
        <taxon>Ascomycota</taxon>
        <taxon>Pezizomycotina</taxon>
        <taxon>Dothideomycetes</taxon>
        <taxon>Dothideomycetidae</taxon>
        <taxon>Capnodiales</taxon>
        <taxon>Capnodiaceae</taxon>
        <taxon>Polychaeton</taxon>
    </lineage>
</organism>
<evidence type="ECO:0000256" key="5">
    <source>
        <dbReference type="ARBA" id="ARBA00023136"/>
    </source>
</evidence>
<evidence type="ECO:0000256" key="2">
    <source>
        <dbReference type="ARBA" id="ARBA00006109"/>
    </source>
</evidence>
<dbReference type="GO" id="GO:0072546">
    <property type="term" value="C:EMC complex"/>
    <property type="evidence" value="ECO:0007669"/>
    <property type="project" value="TreeGrafter"/>
</dbReference>
<dbReference type="AlphaFoldDB" id="A0A9P4URN0"/>
<evidence type="ECO:0000256" key="4">
    <source>
        <dbReference type="ARBA" id="ARBA00022989"/>
    </source>
</evidence>
<comment type="similarity">
    <text evidence="2">Belongs to the membrane magnesium transporter (TC 1.A.67) family.</text>
</comment>
<feature type="transmembrane region" description="Helical" evidence="6">
    <location>
        <begin position="44"/>
        <end position="62"/>
    </location>
</feature>
<evidence type="ECO:0008006" key="9">
    <source>
        <dbReference type="Google" id="ProtNLM"/>
    </source>
</evidence>
<evidence type="ECO:0000256" key="3">
    <source>
        <dbReference type="ARBA" id="ARBA00022692"/>
    </source>
</evidence>
<feature type="transmembrane region" description="Helical" evidence="6">
    <location>
        <begin position="7"/>
        <end position="24"/>
    </location>
</feature>
<keyword evidence="5 6" id="KW-0472">Membrane</keyword>
<dbReference type="EMBL" id="MU003780">
    <property type="protein sequence ID" value="KAF2722776.1"/>
    <property type="molecule type" value="Genomic_DNA"/>
</dbReference>
<comment type="subcellular location">
    <subcellularLocation>
        <location evidence="1">Endomembrane system</location>
        <topology evidence="1">Multi-pass membrane protein</topology>
    </subcellularLocation>
</comment>
<gene>
    <name evidence="7" type="ORF">K431DRAFT_265843</name>
</gene>
<dbReference type="OrthoDB" id="44756at2759"/>
<keyword evidence="8" id="KW-1185">Reference proteome</keyword>
<dbReference type="PANTHER" id="PTHR28144:SF1">
    <property type="entry name" value="ER MEMBRANE PROTEIN COMPLEX SUBUNIT 5"/>
    <property type="match status" value="1"/>
</dbReference>
<keyword evidence="3 6" id="KW-0812">Transmembrane</keyword>
<proteinExistence type="inferred from homology"/>
<name>A0A9P4URN0_9PEZI</name>
<dbReference type="Proteomes" id="UP000799441">
    <property type="component" value="Unassembled WGS sequence"/>
</dbReference>
<protein>
    <recommendedName>
        <fullName evidence="9">Magnesium transporter</fullName>
    </recommendedName>
</protein>
<accession>A0A9P4URN0</accession>
<evidence type="ECO:0000256" key="1">
    <source>
        <dbReference type="ARBA" id="ARBA00004127"/>
    </source>
</evidence>
<dbReference type="InterPro" id="IPR018937">
    <property type="entry name" value="MMgT"/>
</dbReference>
<comment type="caution">
    <text evidence="7">The sequence shown here is derived from an EMBL/GenBank/DDBJ whole genome shotgun (WGS) entry which is preliminary data.</text>
</comment>
<dbReference type="GO" id="GO:0034975">
    <property type="term" value="P:protein folding in endoplasmic reticulum"/>
    <property type="evidence" value="ECO:0007669"/>
    <property type="project" value="TreeGrafter"/>
</dbReference>
<keyword evidence="4 6" id="KW-1133">Transmembrane helix</keyword>
<evidence type="ECO:0000313" key="8">
    <source>
        <dbReference type="Proteomes" id="UP000799441"/>
    </source>
</evidence>
<dbReference type="Pfam" id="PF10270">
    <property type="entry name" value="MMgT"/>
    <property type="match status" value="1"/>
</dbReference>
<dbReference type="PANTHER" id="PTHR28144">
    <property type="entry name" value="ER MEMBRANE PROTEIN COMPLEX SUBUNIT 5"/>
    <property type="match status" value="1"/>
</dbReference>
<evidence type="ECO:0000313" key="7">
    <source>
        <dbReference type="EMBL" id="KAF2722776.1"/>
    </source>
</evidence>